<proteinExistence type="predicted"/>
<sequence>MKSNLIDRIFVEIIPDLVATNIQDERIVKLFSNLNFSNYGKTEWNN</sequence>
<protein>
    <submittedName>
        <fullName evidence="1">Uncharacterized protein</fullName>
    </submittedName>
</protein>
<organism evidence="1 2">
    <name type="scientific">Flavobacterium frigoris (strain PS1)</name>
    <dbReference type="NCBI Taxonomy" id="1086011"/>
    <lineage>
        <taxon>Bacteria</taxon>
        <taxon>Pseudomonadati</taxon>
        <taxon>Bacteroidota</taxon>
        <taxon>Flavobacteriia</taxon>
        <taxon>Flavobacteriales</taxon>
        <taxon>Flavobacteriaceae</taxon>
        <taxon>Flavobacterium</taxon>
    </lineage>
</organism>
<name>H7FWN0_FLAFP</name>
<gene>
    <name evidence="1" type="ORF">HJ01_03574</name>
</gene>
<keyword evidence="2" id="KW-1185">Reference proteome</keyword>
<evidence type="ECO:0000313" key="1">
    <source>
        <dbReference type="EMBL" id="EIA07091.1"/>
    </source>
</evidence>
<accession>H7FWN0</accession>
<evidence type="ECO:0000313" key="2">
    <source>
        <dbReference type="Proteomes" id="UP000005566"/>
    </source>
</evidence>
<dbReference type="PATRIC" id="fig|1086011.3.peg.3499"/>
<dbReference type="EMBL" id="AHKF01000049">
    <property type="protein sequence ID" value="EIA07091.1"/>
    <property type="molecule type" value="Genomic_DNA"/>
</dbReference>
<reference evidence="1 2" key="1">
    <citation type="journal article" date="2014" name="Acta Crystallogr. D">
        <title>Structure-based characterization and antifreeze properties of a hyperactive ice-binding protein from the Antarctic bacterium Flavobacterium frigoris PS1.</title>
        <authorList>
            <person name="Do H."/>
            <person name="Kim S.J."/>
            <person name="Kim H.J."/>
            <person name="Lee J.H."/>
        </authorList>
    </citation>
    <scope>NUCLEOTIDE SEQUENCE [LARGE SCALE GENOMIC DNA]</scope>
    <source>
        <strain evidence="1 2">PS1</strain>
    </source>
</reference>
<dbReference type="AlphaFoldDB" id="H7FWN0"/>
<dbReference type="STRING" id="1086011.HJ01_03574"/>
<comment type="caution">
    <text evidence="1">The sequence shown here is derived from an EMBL/GenBank/DDBJ whole genome shotgun (WGS) entry which is preliminary data.</text>
</comment>
<dbReference type="Proteomes" id="UP000005566">
    <property type="component" value="Unassembled WGS sequence"/>
</dbReference>